<proteinExistence type="predicted"/>
<protein>
    <submittedName>
        <fullName evidence="2">Uncharacterized protein</fullName>
    </submittedName>
</protein>
<dbReference type="AlphaFoldDB" id="A0A8T3CZN0"/>
<feature type="chain" id="PRO_5035932780" evidence="1">
    <location>
        <begin position="21"/>
        <end position="225"/>
    </location>
</feature>
<evidence type="ECO:0000256" key="1">
    <source>
        <dbReference type="SAM" id="SignalP"/>
    </source>
</evidence>
<name>A0A8T3CZN0_9TELE</name>
<evidence type="ECO:0000313" key="3">
    <source>
        <dbReference type="Proteomes" id="UP000829720"/>
    </source>
</evidence>
<dbReference type="SUPFAM" id="SSF48726">
    <property type="entry name" value="Immunoglobulin"/>
    <property type="match status" value="1"/>
</dbReference>
<organism evidence="2 3">
    <name type="scientific">Albula goreensis</name>
    <dbReference type="NCBI Taxonomy" id="1534307"/>
    <lineage>
        <taxon>Eukaryota</taxon>
        <taxon>Metazoa</taxon>
        <taxon>Chordata</taxon>
        <taxon>Craniata</taxon>
        <taxon>Vertebrata</taxon>
        <taxon>Euteleostomi</taxon>
        <taxon>Actinopterygii</taxon>
        <taxon>Neopterygii</taxon>
        <taxon>Teleostei</taxon>
        <taxon>Albuliformes</taxon>
        <taxon>Albulidae</taxon>
        <taxon>Albula</taxon>
    </lineage>
</organism>
<keyword evidence="1" id="KW-0732">Signal</keyword>
<dbReference type="EMBL" id="JAERUA010000018">
    <property type="protein sequence ID" value="KAI1887858.1"/>
    <property type="molecule type" value="Genomic_DNA"/>
</dbReference>
<reference evidence="2" key="1">
    <citation type="submission" date="2021-01" db="EMBL/GenBank/DDBJ databases">
        <authorList>
            <person name="Zahm M."/>
            <person name="Roques C."/>
            <person name="Cabau C."/>
            <person name="Klopp C."/>
            <person name="Donnadieu C."/>
            <person name="Jouanno E."/>
            <person name="Lampietro C."/>
            <person name="Louis A."/>
            <person name="Herpin A."/>
            <person name="Echchiki A."/>
            <person name="Berthelot C."/>
            <person name="Parey E."/>
            <person name="Roest-Crollius H."/>
            <person name="Braasch I."/>
            <person name="Postlethwait J."/>
            <person name="Bobe J."/>
            <person name="Montfort J."/>
            <person name="Bouchez O."/>
            <person name="Begum T."/>
            <person name="Mejri S."/>
            <person name="Adams A."/>
            <person name="Chen W.-J."/>
            <person name="Guiguen Y."/>
        </authorList>
    </citation>
    <scope>NUCLEOTIDE SEQUENCE</scope>
    <source>
        <tissue evidence="2">Blood</tissue>
    </source>
</reference>
<sequence length="225" mass="25191">MRRIYPVLILCLTGLDFSSAQSVRLYGVIGWELTFPSAVRNNGTLMYGTTVICSIRDKKRITYLSNNLKDRLQWNSNTGFFSITRLEQPDAGVYKVIYEGGSVMYNLTIVNMHPQISVLNGTERDTITFSTKVKKGNLKYGTETIVDVQNDNITVSNQRFTGRVKWDSSTGFFSITGLKKEDSGVYIVQNDDEEQQQPDHIYQLSVTGGAALPALSLEDSDPSHL</sequence>
<dbReference type="Proteomes" id="UP000829720">
    <property type="component" value="Unassembled WGS sequence"/>
</dbReference>
<dbReference type="InterPro" id="IPR013783">
    <property type="entry name" value="Ig-like_fold"/>
</dbReference>
<comment type="caution">
    <text evidence="2">The sequence shown here is derived from an EMBL/GenBank/DDBJ whole genome shotgun (WGS) entry which is preliminary data.</text>
</comment>
<feature type="signal peptide" evidence="1">
    <location>
        <begin position="1"/>
        <end position="20"/>
    </location>
</feature>
<evidence type="ECO:0000313" key="2">
    <source>
        <dbReference type="EMBL" id="KAI1887858.1"/>
    </source>
</evidence>
<dbReference type="Gene3D" id="2.60.40.10">
    <property type="entry name" value="Immunoglobulins"/>
    <property type="match status" value="2"/>
</dbReference>
<dbReference type="PANTHER" id="PTHR21063">
    <property type="entry name" value="LFA-3"/>
    <property type="match status" value="1"/>
</dbReference>
<dbReference type="InterPro" id="IPR036179">
    <property type="entry name" value="Ig-like_dom_sf"/>
</dbReference>
<accession>A0A8T3CZN0</accession>
<keyword evidence="3" id="KW-1185">Reference proteome</keyword>
<dbReference type="OrthoDB" id="9835793at2759"/>
<dbReference type="PANTHER" id="PTHR21063:SF4">
    <property type="entry name" value="CD48 ANTIGEN-RELATED"/>
    <property type="match status" value="1"/>
</dbReference>
<gene>
    <name evidence="2" type="ORF">AGOR_G00194830</name>
</gene>